<reference evidence="1" key="1">
    <citation type="journal article" date="2011" name="Genome Biol.">
        <title>The draft genome of the carcinogenic human liver fluke Clonorchis sinensis.</title>
        <authorList>
            <person name="Wang X."/>
            <person name="Chen W."/>
            <person name="Huang Y."/>
            <person name="Sun J."/>
            <person name="Men J."/>
            <person name="Liu H."/>
            <person name="Luo F."/>
            <person name="Guo L."/>
            <person name="Lv X."/>
            <person name="Deng C."/>
            <person name="Zhou C."/>
            <person name="Fan Y."/>
            <person name="Li X."/>
            <person name="Huang L."/>
            <person name="Hu Y."/>
            <person name="Liang C."/>
            <person name="Hu X."/>
            <person name="Xu J."/>
            <person name="Yu X."/>
        </authorList>
    </citation>
    <scope>NUCLEOTIDE SEQUENCE [LARGE SCALE GENOMIC DNA]</scope>
    <source>
        <strain evidence="1">Henan</strain>
    </source>
</reference>
<dbReference type="Proteomes" id="UP000008909">
    <property type="component" value="Unassembled WGS sequence"/>
</dbReference>
<proteinExistence type="predicted"/>
<name>G7Y584_CLOSI</name>
<dbReference type="EMBL" id="DF142870">
    <property type="protein sequence ID" value="GAA48127.1"/>
    <property type="molecule type" value="Genomic_DNA"/>
</dbReference>
<gene>
    <name evidence="1" type="ORF">CLF_101210</name>
</gene>
<evidence type="ECO:0000313" key="2">
    <source>
        <dbReference type="Proteomes" id="UP000008909"/>
    </source>
</evidence>
<evidence type="ECO:0000313" key="1">
    <source>
        <dbReference type="EMBL" id="GAA48127.1"/>
    </source>
</evidence>
<dbReference type="AlphaFoldDB" id="G7Y584"/>
<sequence length="580" mass="66227">ALLRMELKVPHSSMAYLQQSQSEGYHFAENEVTHQLEQIILIEKMDEKIKHFEFRDFTVGENGSVFALFNIVLQPPEATFEHVNRELQETLSLIRSTLASSSQNVYIINLAVERQNMDKVAYSKMLDKTSGPYRWLDYQIHLFVVSALRRCDFYDCIEKFETRITPVYHHLETTHLTARVEVTVNHTMLALQRKSNLTAFLVCINAGFICESNNWMISTIALQIFTHFDTNCIFSDVCLMGRCCMTRRDGNSSVTDRARFNKSVGYQVKCRQFDASLNRSTMLPFGRTQLLDLITRVLCDSNVQMFVGARSLYFETPVQQAADLGSCLVEKSEVVGTQSNKLGKFVTVRAEKRRILVNHILLFYPVIMEKGTRSLRITILAFKCWHHMVLTKIVVTLIQQGITGHGTVVVESLNCHFMLSYAIHSLDKKRKVSTVGPTICIIEQLIVFDRALAYYRKHKIRNTNKTKLNVLLGNFGQIVGMPDTNANVGNRITVHPTTYSALQEKGTIPVITTIKGTTYTETQSELFDATVIRLIREMSAIVRWNKQLPNCVSRDMSMPLHPSSADDKSTDYGYDYYRIG</sequence>
<feature type="non-terminal residue" evidence="1">
    <location>
        <position position="1"/>
    </location>
</feature>
<organism evidence="1 2">
    <name type="scientific">Clonorchis sinensis</name>
    <name type="common">Chinese liver fluke</name>
    <dbReference type="NCBI Taxonomy" id="79923"/>
    <lineage>
        <taxon>Eukaryota</taxon>
        <taxon>Metazoa</taxon>
        <taxon>Spiralia</taxon>
        <taxon>Lophotrochozoa</taxon>
        <taxon>Platyhelminthes</taxon>
        <taxon>Trematoda</taxon>
        <taxon>Digenea</taxon>
        <taxon>Opisthorchiida</taxon>
        <taxon>Opisthorchiata</taxon>
        <taxon>Opisthorchiidae</taxon>
        <taxon>Clonorchis</taxon>
    </lineage>
</organism>
<reference key="2">
    <citation type="submission" date="2011-10" db="EMBL/GenBank/DDBJ databases">
        <title>The genome and transcriptome sequence of Clonorchis sinensis provide insights into the carcinogenic liver fluke.</title>
        <authorList>
            <person name="Wang X."/>
            <person name="Huang Y."/>
            <person name="Chen W."/>
            <person name="Liu H."/>
            <person name="Guo L."/>
            <person name="Chen Y."/>
            <person name="Luo F."/>
            <person name="Zhou W."/>
            <person name="Sun J."/>
            <person name="Mao Q."/>
            <person name="Liang P."/>
            <person name="Zhou C."/>
            <person name="Tian Y."/>
            <person name="Men J."/>
            <person name="Lv X."/>
            <person name="Huang L."/>
            <person name="Zhou J."/>
            <person name="Hu Y."/>
            <person name="Li R."/>
            <person name="Zhang F."/>
            <person name="Lei H."/>
            <person name="Li X."/>
            <person name="Hu X."/>
            <person name="Liang C."/>
            <person name="Xu J."/>
            <person name="Wu Z."/>
            <person name="Yu X."/>
        </authorList>
    </citation>
    <scope>NUCLEOTIDE SEQUENCE</scope>
    <source>
        <strain>Henan</strain>
    </source>
</reference>
<keyword evidence="2" id="KW-1185">Reference proteome</keyword>
<accession>G7Y584</accession>
<protein>
    <submittedName>
        <fullName evidence="1">Uncharacterized protein</fullName>
    </submittedName>
</protein>